<evidence type="ECO:0000256" key="1">
    <source>
        <dbReference type="SAM" id="MobiDB-lite"/>
    </source>
</evidence>
<keyword evidence="3" id="KW-1185">Reference proteome</keyword>
<name>A0ABR0CCS6_PURLI</name>
<feature type="compositionally biased region" description="Polar residues" evidence="1">
    <location>
        <begin position="211"/>
        <end position="226"/>
    </location>
</feature>
<protein>
    <submittedName>
        <fullName evidence="2">Uncharacterized protein</fullName>
    </submittedName>
</protein>
<accession>A0ABR0CCS6</accession>
<proteinExistence type="predicted"/>
<feature type="compositionally biased region" description="Low complexity" evidence="1">
    <location>
        <begin position="279"/>
        <end position="288"/>
    </location>
</feature>
<sequence length="497" mass="53042">MECAALSGMSATSRCSNGKPDHAGPLSQALDAAMLQARHVACVLPANPTSRFFSVESQNGAPARRSPPPPPRVSFAWLPGCPSPTGAIIPWPEREGARPVGVGEDGNQPPRLQRRVIFFRRRLAEPVGRRETLPLSWGAMWAALSLQRGPSLAHLGDGQRPSLVRFSYVLDFSGRVQRCPLDVSVADMTSTHGLWAVTATYLRKSSTLSAVPSSHRSANTGIQQPPRTLAGWAWPPAAPSGLPDAARHAPIGVSSMGIQLGGPRWPSAFSHQRPSRLPRVTASTSISSSAAAARRRSVWALTCLGSSTTPVESAGAPTKSPPPRSTQRGLRCPSTTPSVPGSPLHIFTQTLPPYHPLPHEMWSFARPPPCNVASAKKMLPFLRFQEPGGGGGARYPRFGSLLGPFGVSLPPSLPPPVGLARAGFCARDAHTPTPGCLRPSRCDDDDTTRRRCNKGSTTAPGPTGVFHVVAQRLPLACPRAWYRPFARLHPEVSGCYI</sequence>
<feature type="region of interest" description="Disordered" evidence="1">
    <location>
        <begin position="1"/>
        <end position="20"/>
    </location>
</feature>
<evidence type="ECO:0000313" key="2">
    <source>
        <dbReference type="EMBL" id="KAK4094114.1"/>
    </source>
</evidence>
<gene>
    <name evidence="2" type="ORF">Purlil1_1605</name>
</gene>
<organism evidence="2 3">
    <name type="scientific">Purpureocillium lilacinum</name>
    <name type="common">Paecilomyces lilacinus</name>
    <dbReference type="NCBI Taxonomy" id="33203"/>
    <lineage>
        <taxon>Eukaryota</taxon>
        <taxon>Fungi</taxon>
        <taxon>Dikarya</taxon>
        <taxon>Ascomycota</taxon>
        <taxon>Pezizomycotina</taxon>
        <taxon>Sordariomycetes</taxon>
        <taxon>Hypocreomycetidae</taxon>
        <taxon>Hypocreales</taxon>
        <taxon>Ophiocordycipitaceae</taxon>
        <taxon>Purpureocillium</taxon>
    </lineage>
</organism>
<reference evidence="2 3" key="1">
    <citation type="journal article" date="2024" name="Microbiol. Resour. Announc.">
        <title>Genome annotations for the ascomycete fungi Trichoderma harzianum, Trichoderma aggressivum, and Purpureocillium lilacinum.</title>
        <authorList>
            <person name="Beijen E.P.W."/>
            <person name="Ohm R.A."/>
        </authorList>
    </citation>
    <scope>NUCLEOTIDE SEQUENCE [LARGE SCALE GENOMIC DNA]</scope>
    <source>
        <strain evidence="2 3">CBS 150709</strain>
    </source>
</reference>
<feature type="region of interest" description="Disordered" evidence="1">
    <location>
        <begin position="211"/>
        <end position="236"/>
    </location>
</feature>
<dbReference type="EMBL" id="JAWRVI010000004">
    <property type="protein sequence ID" value="KAK4094114.1"/>
    <property type="molecule type" value="Genomic_DNA"/>
</dbReference>
<feature type="region of interest" description="Disordered" evidence="1">
    <location>
        <begin position="264"/>
        <end position="288"/>
    </location>
</feature>
<evidence type="ECO:0000313" key="3">
    <source>
        <dbReference type="Proteomes" id="UP001287286"/>
    </source>
</evidence>
<feature type="compositionally biased region" description="Polar residues" evidence="1">
    <location>
        <begin position="325"/>
        <end position="339"/>
    </location>
</feature>
<feature type="region of interest" description="Disordered" evidence="1">
    <location>
        <begin position="308"/>
        <end position="343"/>
    </location>
</feature>
<comment type="caution">
    <text evidence="2">The sequence shown here is derived from an EMBL/GenBank/DDBJ whole genome shotgun (WGS) entry which is preliminary data.</text>
</comment>
<dbReference type="Proteomes" id="UP001287286">
    <property type="component" value="Unassembled WGS sequence"/>
</dbReference>